<feature type="compositionally biased region" description="Basic and acidic residues" evidence="1">
    <location>
        <begin position="375"/>
        <end position="389"/>
    </location>
</feature>
<reference evidence="3 4" key="1">
    <citation type="submission" date="2020-08" db="EMBL/GenBank/DDBJ databases">
        <title>Genomic Encyclopedia of Type Strains, Phase IV (KMG-IV): sequencing the most valuable type-strain genomes for metagenomic binning, comparative biology and taxonomic classification.</title>
        <authorList>
            <person name="Goeker M."/>
        </authorList>
    </citation>
    <scope>NUCLEOTIDE SEQUENCE [LARGE SCALE GENOMIC DNA]</scope>
    <source>
        <strain evidence="3 4">DSM 2163</strain>
    </source>
</reference>
<keyword evidence="4" id="KW-1185">Reference proteome</keyword>
<feature type="region of interest" description="Disordered" evidence="1">
    <location>
        <begin position="156"/>
        <end position="186"/>
    </location>
</feature>
<feature type="domain" description="Large polyvalent protein-associated" evidence="2">
    <location>
        <begin position="69"/>
        <end position="146"/>
    </location>
</feature>
<feature type="region of interest" description="Disordered" evidence="1">
    <location>
        <begin position="1"/>
        <end position="50"/>
    </location>
</feature>
<evidence type="ECO:0000259" key="2">
    <source>
        <dbReference type="Pfam" id="PF18821"/>
    </source>
</evidence>
<dbReference type="RefSeq" id="WP_183571101.1">
    <property type="nucleotide sequence ID" value="NZ_JACHOP010000015.1"/>
</dbReference>
<dbReference type="Pfam" id="PF18821">
    <property type="entry name" value="LPD7"/>
    <property type="match status" value="1"/>
</dbReference>
<name>A0A840ZKC4_9HYPH</name>
<accession>A0A840ZKC4</accession>
<comment type="caution">
    <text evidence="3">The sequence shown here is derived from an EMBL/GenBank/DDBJ whole genome shotgun (WGS) entry which is preliminary data.</text>
</comment>
<evidence type="ECO:0000256" key="1">
    <source>
        <dbReference type="SAM" id="MobiDB-lite"/>
    </source>
</evidence>
<dbReference type="InterPro" id="IPR040677">
    <property type="entry name" value="LPD7"/>
</dbReference>
<dbReference type="AlphaFoldDB" id="A0A840ZKC4"/>
<feature type="compositionally biased region" description="Basic and acidic residues" evidence="1">
    <location>
        <begin position="156"/>
        <end position="171"/>
    </location>
</feature>
<dbReference type="EMBL" id="JACHOP010000015">
    <property type="protein sequence ID" value="MBB5758552.1"/>
    <property type="molecule type" value="Genomic_DNA"/>
</dbReference>
<evidence type="ECO:0000313" key="3">
    <source>
        <dbReference type="EMBL" id="MBB5758552.1"/>
    </source>
</evidence>
<organism evidence="3 4">
    <name type="scientific">Methylorubrum rhodinum</name>
    <dbReference type="NCBI Taxonomy" id="29428"/>
    <lineage>
        <taxon>Bacteria</taxon>
        <taxon>Pseudomonadati</taxon>
        <taxon>Pseudomonadota</taxon>
        <taxon>Alphaproteobacteria</taxon>
        <taxon>Hyphomicrobiales</taxon>
        <taxon>Methylobacteriaceae</taxon>
        <taxon>Methylorubrum</taxon>
    </lineage>
</organism>
<protein>
    <recommendedName>
        <fullName evidence="2">Large polyvalent protein-associated domain-containing protein</fullName>
    </recommendedName>
</protein>
<feature type="compositionally biased region" description="Basic and acidic residues" evidence="1">
    <location>
        <begin position="33"/>
        <end position="46"/>
    </location>
</feature>
<proteinExistence type="predicted"/>
<feature type="region of interest" description="Disordered" evidence="1">
    <location>
        <begin position="359"/>
        <end position="389"/>
    </location>
</feature>
<dbReference type="Proteomes" id="UP000583454">
    <property type="component" value="Unassembled WGS sequence"/>
</dbReference>
<evidence type="ECO:0000313" key="4">
    <source>
        <dbReference type="Proteomes" id="UP000583454"/>
    </source>
</evidence>
<sequence>MTDEAVEFTMERGARSEGTSAQHPKKRSAQGSPEREQEDRNGFPDRVRRKYYVVATKAGPDGEPDHARVYTDRQGEYLAFKDSGDRLSTRNGSPGVVRDMVAVAEHRGWETVSVRGSVEFRREAWLEATARGLTLRGYEPAELDHETLRKRLADRVHHRSDSVRPAPDRDFSSTTEAGVPSPRTNLDVGVEGRLVELGRARYPGRERAEPSAYVDLALSDGGSRRIRGAALPKALEAAKVGIGDGVRIHRDGLERAGKDAGTVVGHTDTISVERRDLARNRWAVTAEQFRSLDRHEAVRDPALAAAHSNVAVLERALKAQFPQDEGARKIILNAARQRIAEHLEQGRTFRRAEIRASERTAVRDAVEPASRVNHRREERLHTRERGRDR</sequence>
<gene>
    <name evidence="3" type="ORF">HNR00_003275</name>
</gene>